<keyword evidence="1" id="KW-0732">Signal</keyword>
<dbReference type="PATRIC" id="fig|28229.4.peg.1718"/>
<accession>A0A099KRT0</accession>
<sequence precursor="true">MKKIFFLLSLVLSFNASAGLIVDTTFEFGWRGDFSFTGNFSGEDVDNDGFLRFDELTSIVENRNNHNLSTLFDIGDIDIANQTWIPNGIAWNGTADVAFMTFDNRGWSCNTSNGCNTRFTSFNTVSNAVPEPTSLALFGLVLVGLGYSRKKKINH</sequence>
<organism evidence="3 4">
    <name type="scientific">Colwellia psychrerythraea</name>
    <name type="common">Vibrio psychroerythus</name>
    <dbReference type="NCBI Taxonomy" id="28229"/>
    <lineage>
        <taxon>Bacteria</taxon>
        <taxon>Pseudomonadati</taxon>
        <taxon>Pseudomonadota</taxon>
        <taxon>Gammaproteobacteria</taxon>
        <taxon>Alteromonadales</taxon>
        <taxon>Colwelliaceae</taxon>
        <taxon>Colwellia</taxon>
    </lineage>
</organism>
<protein>
    <submittedName>
        <fullName evidence="3">PEP motif putative anchor domain protein</fullName>
    </submittedName>
</protein>
<dbReference type="InterPro" id="IPR013424">
    <property type="entry name" value="Ice-binding_C"/>
</dbReference>
<feature type="chain" id="PRO_5001949035" evidence="1">
    <location>
        <begin position="19"/>
        <end position="155"/>
    </location>
</feature>
<proteinExistence type="predicted"/>
<dbReference type="OrthoDB" id="7067291at2"/>
<dbReference type="AlphaFoldDB" id="A0A099KRT0"/>
<comment type="caution">
    <text evidence="3">The sequence shown here is derived from an EMBL/GenBank/DDBJ whole genome shotgun (WGS) entry which is preliminary data.</text>
</comment>
<evidence type="ECO:0000256" key="1">
    <source>
        <dbReference type="SAM" id="SignalP"/>
    </source>
</evidence>
<evidence type="ECO:0000313" key="4">
    <source>
        <dbReference type="Proteomes" id="UP000029843"/>
    </source>
</evidence>
<feature type="domain" description="Ice-binding protein C-terminal" evidence="2">
    <location>
        <begin position="128"/>
        <end position="150"/>
    </location>
</feature>
<gene>
    <name evidence="3" type="ORF">ND2E_2682</name>
</gene>
<dbReference type="NCBIfam" id="TIGR02595">
    <property type="entry name" value="PEP_CTERM"/>
    <property type="match status" value="1"/>
</dbReference>
<name>A0A099KRT0_COLPS</name>
<evidence type="ECO:0000313" key="3">
    <source>
        <dbReference type="EMBL" id="KGJ93216.1"/>
    </source>
</evidence>
<feature type="signal peptide" evidence="1">
    <location>
        <begin position="1"/>
        <end position="18"/>
    </location>
</feature>
<dbReference type="Pfam" id="PF07589">
    <property type="entry name" value="PEP-CTERM"/>
    <property type="match status" value="1"/>
</dbReference>
<evidence type="ECO:0000259" key="2">
    <source>
        <dbReference type="Pfam" id="PF07589"/>
    </source>
</evidence>
<dbReference type="RefSeq" id="WP_033093415.1">
    <property type="nucleotide sequence ID" value="NZ_JQED01000015.1"/>
</dbReference>
<dbReference type="Proteomes" id="UP000029843">
    <property type="component" value="Unassembled WGS sequence"/>
</dbReference>
<dbReference type="EMBL" id="JQED01000015">
    <property type="protein sequence ID" value="KGJ93216.1"/>
    <property type="molecule type" value="Genomic_DNA"/>
</dbReference>
<reference evidence="3 4" key="1">
    <citation type="submission" date="2014-08" db="EMBL/GenBank/DDBJ databases">
        <title>Genomic and Phenotypic Diversity of Colwellia psychrerythraea strains from Disparate Marine Basins.</title>
        <authorList>
            <person name="Techtmann S.M."/>
            <person name="Stelling S.C."/>
            <person name="Utturkar S.M."/>
            <person name="Alshibli N."/>
            <person name="Harris A."/>
            <person name="Brown S.D."/>
            <person name="Hazen T.C."/>
        </authorList>
    </citation>
    <scope>NUCLEOTIDE SEQUENCE [LARGE SCALE GENOMIC DNA]</scope>
    <source>
        <strain evidence="3 4">ND2E</strain>
    </source>
</reference>